<evidence type="ECO:0000313" key="2">
    <source>
        <dbReference type="WBParaSite" id="nRc.2.0.1.t40373-RA"/>
    </source>
</evidence>
<reference evidence="2" key="1">
    <citation type="submission" date="2022-11" db="UniProtKB">
        <authorList>
            <consortium name="WormBaseParasite"/>
        </authorList>
    </citation>
    <scope>IDENTIFICATION</scope>
</reference>
<protein>
    <submittedName>
        <fullName evidence="2">Uncharacterized protein</fullName>
    </submittedName>
</protein>
<name>A0A915KRT3_ROMCU</name>
<organism evidence="1 2">
    <name type="scientific">Romanomermis culicivorax</name>
    <name type="common">Nematode worm</name>
    <dbReference type="NCBI Taxonomy" id="13658"/>
    <lineage>
        <taxon>Eukaryota</taxon>
        <taxon>Metazoa</taxon>
        <taxon>Ecdysozoa</taxon>
        <taxon>Nematoda</taxon>
        <taxon>Enoplea</taxon>
        <taxon>Dorylaimia</taxon>
        <taxon>Mermithida</taxon>
        <taxon>Mermithoidea</taxon>
        <taxon>Mermithidae</taxon>
        <taxon>Romanomermis</taxon>
    </lineage>
</organism>
<dbReference type="WBParaSite" id="nRc.2.0.1.t40373-RA">
    <property type="protein sequence ID" value="nRc.2.0.1.t40373-RA"/>
    <property type="gene ID" value="nRc.2.0.1.g40373"/>
</dbReference>
<accession>A0A915KRT3</accession>
<evidence type="ECO:0000313" key="1">
    <source>
        <dbReference type="Proteomes" id="UP000887565"/>
    </source>
</evidence>
<keyword evidence="1" id="KW-1185">Reference proteome</keyword>
<sequence length="344" mass="38741">MSQMCNSKATAFLENHLIKIVRKVLFIAQNLAPISSACAIHNFVNHLSEASRQPQDEPFLWNIKMIVRELISFLSLQLMCIEIQDLCKLLETQYLSPSRILEISRLVSMLKPVLVLLNSIESESLSTSMKCFIQGLRKRVTDYKVVLSLILLKDILYPINRLMIPLQKDVIHPFEMRDEWEEFKRGCYNIDSASKAAGNDRSNKDECDFMAQADNFNCLNNIRACDDESRDYFFPVVLCCYPHICAAGHPLLDLHLGFPITTLPAIRCPTADLKSIDEEITGKKSGIECDHQETTKQKVVLDEQQKEIDLVMAGLMAQPMPLAVPIIVQAPIQPPASTSSSSTG</sequence>
<proteinExistence type="predicted"/>
<dbReference type="AlphaFoldDB" id="A0A915KRT3"/>
<dbReference type="Proteomes" id="UP000887565">
    <property type="component" value="Unplaced"/>
</dbReference>